<evidence type="ECO:0000256" key="4">
    <source>
        <dbReference type="ARBA" id="ARBA00022496"/>
    </source>
</evidence>
<dbReference type="Proteomes" id="UP001528411">
    <property type="component" value="Unassembled WGS sequence"/>
</dbReference>
<evidence type="ECO:0000256" key="6">
    <source>
        <dbReference type="ARBA" id="ARBA00023004"/>
    </source>
</evidence>
<keyword evidence="4" id="KW-0410">Iron transport</keyword>
<dbReference type="EMBL" id="JAQOMS010000002">
    <property type="protein sequence ID" value="MDC2889757.1"/>
    <property type="molecule type" value="Genomic_DNA"/>
</dbReference>
<dbReference type="Gene3D" id="2.40.170.20">
    <property type="entry name" value="TonB-dependent receptor, beta-barrel domain"/>
    <property type="match status" value="1"/>
</dbReference>
<sequence length="410" mass="46134">MTIAIPCRTNQALTAKDTTSVGVISYYRGAEQFNNKVAFSSSHTTTEYGYDEDWAYDGIHPDGYTSTDAYFRDKAQYQFDVAFSSKEDDLVVGLFGRSITEELTRDYVYAAGIFESENEVNNFAIYGEKRFEGSDTMEISTGLRFERYSGEYVDNAGTAHDFDDNMWGGHVSASNKYSDNFLTYIRISRGFKSGGVNGEALGRVGDLQNDLDRAELSQYSTFRPEVLENIEMGIRASNNKNTLTASANIFYATRDNIQIKQWLTNQADVQNNSAQPIFIGYISNAPQGVNYGLETNVKYEPNSFMSITAGLSLLETEVDNINRKFTDPETWEDKIIVIQDREQAHAPSYQFHLGGNFRVTDRIEASVSLTGKDEFYYSFSHDQKSEAMQLVNASVIYIGDNMDITFGLET</sequence>
<dbReference type="RefSeq" id="WP_272181130.1">
    <property type="nucleotide sequence ID" value="NZ_JAQOMS010000002.1"/>
</dbReference>
<keyword evidence="10" id="KW-0998">Cell outer membrane</keyword>
<dbReference type="Pfam" id="PF00593">
    <property type="entry name" value="TonB_dep_Rec_b-barrel"/>
    <property type="match status" value="1"/>
</dbReference>
<keyword evidence="12" id="KW-0675">Receptor</keyword>
<evidence type="ECO:0000313" key="12">
    <source>
        <dbReference type="EMBL" id="MDC2889757.1"/>
    </source>
</evidence>
<feature type="domain" description="TonB-dependent receptor-like beta-barrel" evidence="11">
    <location>
        <begin position="31"/>
        <end position="407"/>
    </location>
</feature>
<evidence type="ECO:0000256" key="9">
    <source>
        <dbReference type="ARBA" id="ARBA00023136"/>
    </source>
</evidence>
<keyword evidence="2" id="KW-0813">Transport</keyword>
<comment type="caution">
    <text evidence="12">The sequence shown here is derived from an EMBL/GenBank/DDBJ whole genome shotgun (WGS) entry which is preliminary data.</text>
</comment>
<keyword evidence="13" id="KW-1185">Reference proteome</keyword>
<dbReference type="PANTHER" id="PTHR32552">
    <property type="entry name" value="FERRICHROME IRON RECEPTOR-RELATED"/>
    <property type="match status" value="1"/>
</dbReference>
<dbReference type="InterPro" id="IPR039426">
    <property type="entry name" value="TonB-dep_rcpt-like"/>
</dbReference>
<evidence type="ECO:0000256" key="10">
    <source>
        <dbReference type="ARBA" id="ARBA00023237"/>
    </source>
</evidence>
<evidence type="ECO:0000256" key="5">
    <source>
        <dbReference type="ARBA" id="ARBA00022692"/>
    </source>
</evidence>
<keyword evidence="3" id="KW-1134">Transmembrane beta strand</keyword>
<evidence type="ECO:0000259" key="11">
    <source>
        <dbReference type="Pfam" id="PF00593"/>
    </source>
</evidence>
<evidence type="ECO:0000256" key="8">
    <source>
        <dbReference type="ARBA" id="ARBA00023077"/>
    </source>
</evidence>
<evidence type="ECO:0000256" key="2">
    <source>
        <dbReference type="ARBA" id="ARBA00022448"/>
    </source>
</evidence>
<evidence type="ECO:0000256" key="1">
    <source>
        <dbReference type="ARBA" id="ARBA00004571"/>
    </source>
</evidence>
<keyword evidence="9" id="KW-0472">Membrane</keyword>
<keyword evidence="6" id="KW-0408">Iron</keyword>
<dbReference type="InterPro" id="IPR000531">
    <property type="entry name" value="Beta-barrel_TonB"/>
</dbReference>
<dbReference type="PANTHER" id="PTHR32552:SF81">
    <property type="entry name" value="TONB-DEPENDENT OUTER MEMBRANE RECEPTOR"/>
    <property type="match status" value="1"/>
</dbReference>
<comment type="subcellular location">
    <subcellularLocation>
        <location evidence="1">Cell outer membrane</location>
        <topology evidence="1">Multi-pass membrane protein</topology>
    </subcellularLocation>
</comment>
<evidence type="ECO:0000313" key="13">
    <source>
        <dbReference type="Proteomes" id="UP001528411"/>
    </source>
</evidence>
<keyword evidence="7" id="KW-0406">Ion transport</keyword>
<reference evidence="12 13" key="1">
    <citation type="submission" date="2023-01" db="EMBL/GenBank/DDBJ databases">
        <title>Psychrosphaera sp. nov., isolated from marine algae.</title>
        <authorList>
            <person name="Bayburt H."/>
            <person name="Choi B.J."/>
            <person name="Kim J.M."/>
            <person name="Choi D.G."/>
            <person name="Jeon C.O."/>
        </authorList>
    </citation>
    <scope>NUCLEOTIDE SEQUENCE [LARGE SCALE GENOMIC DNA]</scope>
    <source>
        <strain evidence="12 13">G1-22</strain>
    </source>
</reference>
<organism evidence="12 13">
    <name type="scientific">Psychrosphaera algicola</name>
    <dbReference type="NCBI Taxonomy" id="3023714"/>
    <lineage>
        <taxon>Bacteria</taxon>
        <taxon>Pseudomonadati</taxon>
        <taxon>Pseudomonadota</taxon>
        <taxon>Gammaproteobacteria</taxon>
        <taxon>Alteromonadales</taxon>
        <taxon>Pseudoalteromonadaceae</taxon>
        <taxon>Psychrosphaera</taxon>
    </lineage>
</organism>
<accession>A0ABT5FFP3</accession>
<proteinExistence type="predicted"/>
<protein>
    <submittedName>
        <fullName evidence="12">TonB-dependent receptor</fullName>
    </submittedName>
</protein>
<evidence type="ECO:0000256" key="3">
    <source>
        <dbReference type="ARBA" id="ARBA00022452"/>
    </source>
</evidence>
<evidence type="ECO:0000256" key="7">
    <source>
        <dbReference type="ARBA" id="ARBA00023065"/>
    </source>
</evidence>
<keyword evidence="8" id="KW-0798">TonB box</keyword>
<name>A0ABT5FFP3_9GAMM</name>
<dbReference type="SUPFAM" id="SSF56935">
    <property type="entry name" value="Porins"/>
    <property type="match status" value="1"/>
</dbReference>
<gene>
    <name evidence="12" type="ORF">PN838_14440</name>
</gene>
<keyword evidence="5" id="KW-0812">Transmembrane</keyword>
<dbReference type="InterPro" id="IPR036942">
    <property type="entry name" value="Beta-barrel_TonB_sf"/>
</dbReference>